<feature type="region of interest" description="Disordered" evidence="5">
    <location>
        <begin position="437"/>
        <end position="457"/>
    </location>
</feature>
<accession>A0AAR2LU24</accession>
<comment type="similarity">
    <text evidence="1">Belongs to the type II cytokine receptor family.</text>
</comment>
<reference evidence="10" key="2">
    <citation type="submission" date="2025-08" db="UniProtKB">
        <authorList>
            <consortium name="Ensembl"/>
        </authorList>
    </citation>
    <scope>IDENTIFICATION</scope>
</reference>
<evidence type="ECO:0000256" key="3">
    <source>
        <dbReference type="ARBA" id="ARBA00023157"/>
    </source>
</evidence>
<sequence length="541" mass="60692">MVMKMASDVLVAALPLCLLLHAASAEGSVAADPQNVHFYSMNLRNMLRWSPGGGTVHGTTYTVECAVYGDGEGDGEQVVWSPAEQCRNITDTECDLTEQTYDINEDYYARVRANRPHAHSQWVETESRFRPLSDTIFGPPSVKLTLVDNYVHVRLKGPFRWKSSRMKRGYSVWKIFPHMVYNISVYNNRSKHLHHFLLQNDSLRLGPLEYESVQCVKADSLSLSLPLASIPSDWSCILLPPDPFTAQMLVLILGGVVPTAICLFVLAAVGGFAYYYICGHKQKLPMSTDLVHVNEKQKLFQPDQPVTIINLNLISTNLSTQESKLGPWGTHHHFVGGNERLQPIRALPPGRAGEPEEGEIVQAYATQDVQHQAEFDSASDAASDLGSSDEFLSDDYGLVLREQNPQLDMTGLMVPNILNQKVEEPPECKVDLYMAQSRERDSEKSYEEEAEEEVKEDGTFLDWDPRTGVLKIPLLCHLGPEGPTDSKKEREPKTRVDTELLQRRPILTSVVVRQCSEESGEEDVFSKMEKQWGLQIQSSSE</sequence>
<keyword evidence="3" id="KW-1015">Disulfide bond</keyword>
<feature type="domain" description="Fibronectin type-III" evidence="8">
    <location>
        <begin position="14"/>
        <end position="122"/>
    </location>
</feature>
<dbReference type="GO" id="GO:0005886">
    <property type="term" value="C:plasma membrane"/>
    <property type="evidence" value="ECO:0007669"/>
    <property type="project" value="TreeGrafter"/>
</dbReference>
<keyword evidence="6" id="KW-1133">Transmembrane helix</keyword>
<dbReference type="InterPro" id="IPR050650">
    <property type="entry name" value="Type-II_Cytokine-TF_Rcpt"/>
</dbReference>
<evidence type="ECO:0000256" key="2">
    <source>
        <dbReference type="ARBA" id="ARBA00022729"/>
    </source>
</evidence>
<dbReference type="InterPro" id="IPR015373">
    <property type="entry name" value="Interferon/interleukin_rcp_dom"/>
</dbReference>
<dbReference type="Ensembl" id="ENSPNAT00000062599.1">
    <property type="protein sequence ID" value="ENSPNAP00000080088.1"/>
    <property type="gene ID" value="ENSPNAG00000030141.1"/>
</dbReference>
<dbReference type="Proteomes" id="UP001501920">
    <property type="component" value="Chromosome 4"/>
</dbReference>
<reference evidence="10 11" key="1">
    <citation type="submission" date="2020-10" db="EMBL/GenBank/DDBJ databases">
        <title>Pygocentrus nattereri (red-bellied piranha) genome, fPygNat1, primary haplotype.</title>
        <authorList>
            <person name="Myers G."/>
            <person name="Meyer A."/>
            <person name="Karagic N."/>
            <person name="Pippel M."/>
            <person name="Winkler S."/>
            <person name="Tracey A."/>
            <person name="Wood J."/>
            <person name="Formenti G."/>
            <person name="Howe K."/>
            <person name="Fedrigo O."/>
            <person name="Jarvis E.D."/>
        </authorList>
    </citation>
    <scope>NUCLEOTIDE SEQUENCE [LARGE SCALE GENOMIC DNA]</scope>
</reference>
<dbReference type="RefSeq" id="XP_017576278.1">
    <property type="nucleotide sequence ID" value="XM_017720789.2"/>
</dbReference>
<keyword evidence="6" id="KW-0472">Membrane</keyword>
<dbReference type="FunFam" id="2.60.40.10:FF:000348">
    <property type="entry name" value="Interleukin 20 receptor subunit alpha"/>
    <property type="match status" value="1"/>
</dbReference>
<dbReference type="Gene3D" id="2.60.40.10">
    <property type="entry name" value="Immunoglobulins"/>
    <property type="match status" value="2"/>
</dbReference>
<feature type="signal peptide" evidence="7">
    <location>
        <begin position="1"/>
        <end position="25"/>
    </location>
</feature>
<dbReference type="Pfam" id="PF01108">
    <property type="entry name" value="Tissue_fac"/>
    <property type="match status" value="1"/>
</dbReference>
<dbReference type="GO" id="GO:0004896">
    <property type="term" value="F:cytokine receptor activity"/>
    <property type="evidence" value="ECO:0007669"/>
    <property type="project" value="TreeGrafter"/>
</dbReference>
<keyword evidence="11" id="KW-1185">Reference proteome</keyword>
<gene>
    <name evidence="10" type="primary">IL20RA</name>
</gene>
<dbReference type="InterPro" id="IPR013783">
    <property type="entry name" value="Ig-like_fold"/>
</dbReference>
<reference evidence="10" key="3">
    <citation type="submission" date="2025-09" db="UniProtKB">
        <authorList>
            <consortium name="Ensembl"/>
        </authorList>
    </citation>
    <scope>IDENTIFICATION</scope>
</reference>
<feature type="compositionally biased region" description="Basic and acidic residues" evidence="5">
    <location>
        <begin position="437"/>
        <end position="447"/>
    </location>
</feature>
<evidence type="ECO:0000259" key="9">
    <source>
        <dbReference type="Pfam" id="PF09294"/>
    </source>
</evidence>
<proteinExistence type="inferred from homology"/>
<keyword evidence="2 7" id="KW-0732">Signal</keyword>
<dbReference type="GeneTree" id="ENSGT00940000157314"/>
<evidence type="ECO:0000256" key="1">
    <source>
        <dbReference type="ARBA" id="ARBA00005399"/>
    </source>
</evidence>
<dbReference type="SUPFAM" id="SSF49265">
    <property type="entry name" value="Fibronectin type III"/>
    <property type="match status" value="2"/>
</dbReference>
<protein>
    <recommendedName>
        <fullName evidence="12">Fibronectin type-III domain-containing protein</fullName>
    </recommendedName>
</protein>
<evidence type="ECO:0000256" key="4">
    <source>
        <dbReference type="ARBA" id="ARBA00023170"/>
    </source>
</evidence>
<evidence type="ECO:0000259" key="8">
    <source>
        <dbReference type="Pfam" id="PF01108"/>
    </source>
</evidence>
<dbReference type="AlphaFoldDB" id="A0AAR2LU24"/>
<evidence type="ECO:0000256" key="7">
    <source>
        <dbReference type="SAM" id="SignalP"/>
    </source>
</evidence>
<feature type="chain" id="PRO_5043479234" description="Fibronectin type-III domain-containing protein" evidence="7">
    <location>
        <begin position="26"/>
        <end position="541"/>
    </location>
</feature>
<evidence type="ECO:0008006" key="12">
    <source>
        <dbReference type="Google" id="ProtNLM"/>
    </source>
</evidence>
<keyword evidence="4" id="KW-0675">Receptor</keyword>
<feature type="transmembrane region" description="Helical" evidence="6">
    <location>
        <begin position="248"/>
        <end position="277"/>
    </location>
</feature>
<evidence type="ECO:0000256" key="6">
    <source>
        <dbReference type="SAM" id="Phobius"/>
    </source>
</evidence>
<organism evidence="10 11">
    <name type="scientific">Pygocentrus nattereri</name>
    <name type="common">Red-bellied piranha</name>
    <dbReference type="NCBI Taxonomy" id="42514"/>
    <lineage>
        <taxon>Eukaryota</taxon>
        <taxon>Metazoa</taxon>
        <taxon>Chordata</taxon>
        <taxon>Craniata</taxon>
        <taxon>Vertebrata</taxon>
        <taxon>Euteleostomi</taxon>
        <taxon>Actinopterygii</taxon>
        <taxon>Neopterygii</taxon>
        <taxon>Teleostei</taxon>
        <taxon>Ostariophysi</taxon>
        <taxon>Characiformes</taxon>
        <taxon>Characoidei</taxon>
        <taxon>Pygocentrus</taxon>
    </lineage>
</organism>
<dbReference type="PANTHER" id="PTHR20859:SF86">
    <property type="entry name" value="INTERLEUKIN-20 RECEPTOR SUBUNIT ALPHA"/>
    <property type="match status" value="1"/>
</dbReference>
<dbReference type="Pfam" id="PF09294">
    <property type="entry name" value="Interfer-bind"/>
    <property type="match status" value="1"/>
</dbReference>
<dbReference type="InterPro" id="IPR003961">
    <property type="entry name" value="FN3_dom"/>
</dbReference>
<evidence type="ECO:0000256" key="5">
    <source>
        <dbReference type="SAM" id="MobiDB-lite"/>
    </source>
</evidence>
<dbReference type="CTD" id="53832"/>
<dbReference type="GeneID" id="108441317"/>
<name>A0AAR2LU24_PYGNA</name>
<dbReference type="PANTHER" id="PTHR20859">
    <property type="entry name" value="INTERFERON/INTERLEUKIN RECEPTOR"/>
    <property type="match status" value="1"/>
</dbReference>
<evidence type="ECO:0000313" key="11">
    <source>
        <dbReference type="Proteomes" id="UP001501920"/>
    </source>
</evidence>
<evidence type="ECO:0000313" key="10">
    <source>
        <dbReference type="Ensembl" id="ENSPNAP00000080088.1"/>
    </source>
</evidence>
<dbReference type="InterPro" id="IPR036116">
    <property type="entry name" value="FN3_sf"/>
</dbReference>
<feature type="domain" description="Interferon/interleukin receptor" evidence="9">
    <location>
        <begin position="135"/>
        <end position="238"/>
    </location>
</feature>
<keyword evidence="6" id="KW-0812">Transmembrane</keyword>